<evidence type="ECO:0000313" key="4">
    <source>
        <dbReference type="EMBL" id="MFN2976817.1"/>
    </source>
</evidence>
<evidence type="ECO:0000313" key="5">
    <source>
        <dbReference type="Proteomes" id="UP001634747"/>
    </source>
</evidence>
<accession>A0ABW9KMM8</accession>
<evidence type="ECO:0000259" key="3">
    <source>
        <dbReference type="PROSITE" id="PS51186"/>
    </source>
</evidence>
<keyword evidence="5" id="KW-1185">Reference proteome</keyword>
<name>A0ABW9KMM8_9BACT</name>
<dbReference type="CDD" id="cd04301">
    <property type="entry name" value="NAT_SF"/>
    <property type="match status" value="1"/>
</dbReference>
<evidence type="ECO:0000256" key="2">
    <source>
        <dbReference type="ARBA" id="ARBA00023315"/>
    </source>
</evidence>
<dbReference type="Pfam" id="PF00583">
    <property type="entry name" value="Acetyltransf_1"/>
    <property type="match status" value="1"/>
</dbReference>
<comment type="caution">
    <text evidence="4">The sequence shown here is derived from an EMBL/GenBank/DDBJ whole genome shotgun (WGS) entry which is preliminary data.</text>
</comment>
<dbReference type="PANTHER" id="PTHR43877">
    <property type="entry name" value="AMINOALKYLPHOSPHONATE N-ACETYLTRANSFERASE-RELATED-RELATED"/>
    <property type="match status" value="1"/>
</dbReference>
<protein>
    <submittedName>
        <fullName evidence="4">GNAT family N-acetyltransferase</fullName>
        <ecNumber evidence="4">2.3.-.-</ecNumber>
    </submittedName>
</protein>
<dbReference type="EMBL" id="JBJYXY010000001">
    <property type="protein sequence ID" value="MFN2976817.1"/>
    <property type="molecule type" value="Genomic_DNA"/>
</dbReference>
<keyword evidence="2 4" id="KW-0012">Acyltransferase</keyword>
<dbReference type="Proteomes" id="UP001634747">
    <property type="component" value="Unassembled WGS sequence"/>
</dbReference>
<sequence length="152" mass="17161">MEAIRHATPDDAVLITQHRAKMFGDNKFATPEQMDAMSLAHEPWVRKRLRDGRYAGVIAEENGEAIASAGVFFADFPPHWMDAEPMRPYLLNFYTAPAARGRGIAKQMLQMLIDECRSRGAKAITLHASKFGKPIYEKFGFEGTNEMMLKLK</sequence>
<dbReference type="RefSeq" id="WP_263414996.1">
    <property type="nucleotide sequence ID" value="NZ_BAABBH010000001.1"/>
</dbReference>
<dbReference type="InterPro" id="IPR000182">
    <property type="entry name" value="GNAT_dom"/>
</dbReference>
<dbReference type="InterPro" id="IPR050832">
    <property type="entry name" value="Bact_Acetyltransf"/>
</dbReference>
<dbReference type="EC" id="2.3.-.-" evidence="4"/>
<proteinExistence type="predicted"/>
<dbReference type="Gene3D" id="3.40.630.30">
    <property type="match status" value="1"/>
</dbReference>
<keyword evidence="1 4" id="KW-0808">Transferase</keyword>
<organism evidence="4 5">
    <name type="scientific">Terriglobus aquaticus</name>
    <dbReference type="NCBI Taxonomy" id="940139"/>
    <lineage>
        <taxon>Bacteria</taxon>
        <taxon>Pseudomonadati</taxon>
        <taxon>Acidobacteriota</taxon>
        <taxon>Terriglobia</taxon>
        <taxon>Terriglobales</taxon>
        <taxon>Acidobacteriaceae</taxon>
        <taxon>Terriglobus</taxon>
    </lineage>
</organism>
<dbReference type="SUPFAM" id="SSF55729">
    <property type="entry name" value="Acyl-CoA N-acyltransferases (Nat)"/>
    <property type="match status" value="1"/>
</dbReference>
<reference evidence="4 5" key="1">
    <citation type="submission" date="2024-12" db="EMBL/GenBank/DDBJ databases">
        <authorList>
            <person name="Lee Y."/>
        </authorList>
    </citation>
    <scope>NUCLEOTIDE SEQUENCE [LARGE SCALE GENOMIC DNA]</scope>
    <source>
        <strain evidence="4 5">03SUJ4</strain>
    </source>
</reference>
<dbReference type="PROSITE" id="PS51186">
    <property type="entry name" value="GNAT"/>
    <property type="match status" value="1"/>
</dbReference>
<dbReference type="InterPro" id="IPR016181">
    <property type="entry name" value="Acyl_CoA_acyltransferase"/>
</dbReference>
<feature type="domain" description="N-acetyltransferase" evidence="3">
    <location>
        <begin position="2"/>
        <end position="152"/>
    </location>
</feature>
<dbReference type="GO" id="GO:0016746">
    <property type="term" value="F:acyltransferase activity"/>
    <property type="evidence" value="ECO:0007669"/>
    <property type="project" value="UniProtKB-KW"/>
</dbReference>
<evidence type="ECO:0000256" key="1">
    <source>
        <dbReference type="ARBA" id="ARBA00022679"/>
    </source>
</evidence>
<gene>
    <name evidence="4" type="ORF">ACK2TP_13690</name>
</gene>